<organism evidence="1">
    <name type="scientific">Salmonella newport</name>
    <dbReference type="NCBI Taxonomy" id="108619"/>
    <lineage>
        <taxon>Bacteria</taxon>
        <taxon>Pseudomonadati</taxon>
        <taxon>Pseudomonadota</taxon>
        <taxon>Gammaproteobacteria</taxon>
        <taxon>Enterobacterales</taxon>
        <taxon>Enterobacteriaceae</taxon>
        <taxon>Salmonella</taxon>
    </lineage>
</organism>
<evidence type="ECO:0000313" key="1">
    <source>
        <dbReference type="EMBL" id="EBS2696488.1"/>
    </source>
</evidence>
<protein>
    <recommendedName>
        <fullName evidence="2">DUF2622 domain-containing protein</fullName>
    </recommendedName>
</protein>
<sequence length="103" mass="11575">MAKYIVRVELHGADDPEPYEVLHKFMLKYGFLKSLPVDGGDYPLPTAEYYIEHDSFDEISFYAHSSASVATAGIRMGFEILFSELKSVTLETTPPSPPQTIRC</sequence>
<dbReference type="Proteomes" id="UP000839726">
    <property type="component" value="Unassembled WGS sequence"/>
</dbReference>
<reference evidence="1" key="1">
    <citation type="submission" date="2018-07" db="EMBL/GenBank/DDBJ databases">
        <authorList>
            <person name="Ashton P.M."/>
            <person name="Dallman T."/>
            <person name="Nair S."/>
            <person name="De Pinna E."/>
            <person name="Peters T."/>
            <person name="Grant K."/>
        </authorList>
    </citation>
    <scope>NUCLEOTIDE SEQUENCE [LARGE SCALE GENOMIC DNA]</scope>
    <source>
        <strain evidence="1">436933</strain>
    </source>
</reference>
<name>A0A5U9KZ09_SALNE</name>
<evidence type="ECO:0008006" key="2">
    <source>
        <dbReference type="Google" id="ProtNLM"/>
    </source>
</evidence>
<dbReference type="EMBL" id="AAGUYM010000085">
    <property type="protein sequence ID" value="EBS2696488.1"/>
    <property type="molecule type" value="Genomic_DNA"/>
</dbReference>
<gene>
    <name evidence="1" type="ORF">DRY71_28015</name>
</gene>
<dbReference type="AlphaFoldDB" id="A0A5U9KZ09"/>
<accession>A0A5U9KZ09</accession>
<comment type="caution">
    <text evidence="1">The sequence shown here is derived from an EMBL/GenBank/DDBJ whole genome shotgun (WGS) entry which is preliminary data.</text>
</comment>
<proteinExistence type="predicted"/>